<dbReference type="AlphaFoldDB" id="A0A7U4DNL0"/>
<evidence type="ECO:0000313" key="3">
    <source>
        <dbReference type="EMBL" id="ADW17152.1"/>
    </source>
</evidence>
<organism evidence="3 4">
    <name type="scientific">Desulfobulbus propionicus (strain ATCC 33891 / DSM 2032 / VKM B-1956 / 1pr3)</name>
    <dbReference type="NCBI Taxonomy" id="577650"/>
    <lineage>
        <taxon>Bacteria</taxon>
        <taxon>Pseudomonadati</taxon>
        <taxon>Thermodesulfobacteriota</taxon>
        <taxon>Desulfobulbia</taxon>
        <taxon>Desulfobulbales</taxon>
        <taxon>Desulfobulbaceae</taxon>
        <taxon>Desulfobulbus</taxon>
    </lineage>
</organism>
<dbReference type="RefSeq" id="WP_015723696.1">
    <property type="nucleotide sequence ID" value="NC_014972.1"/>
</dbReference>
<dbReference type="Proteomes" id="UP000006365">
    <property type="component" value="Chromosome"/>
</dbReference>
<feature type="domain" description="CAAX prenyl protease 2/Lysostaphin resistance protein A-like" evidence="2">
    <location>
        <begin position="99"/>
        <end position="213"/>
    </location>
</feature>
<keyword evidence="4" id="KW-1185">Reference proteome</keyword>
<dbReference type="Pfam" id="PF02517">
    <property type="entry name" value="Rce1-like"/>
    <property type="match status" value="1"/>
</dbReference>
<dbReference type="GO" id="GO:0080120">
    <property type="term" value="P:CAAX-box protein maturation"/>
    <property type="evidence" value="ECO:0007669"/>
    <property type="project" value="UniProtKB-ARBA"/>
</dbReference>
<gene>
    <name evidence="3" type="ordered locus">Despr_0978</name>
</gene>
<feature type="transmembrane region" description="Helical" evidence="1">
    <location>
        <begin position="66"/>
        <end position="85"/>
    </location>
</feature>
<name>A0A7U4DNL0_DESPD</name>
<dbReference type="InterPro" id="IPR003675">
    <property type="entry name" value="Rce1/LyrA-like_dom"/>
</dbReference>
<dbReference type="EMBL" id="CP002364">
    <property type="protein sequence ID" value="ADW17152.1"/>
    <property type="molecule type" value="Genomic_DNA"/>
</dbReference>
<feature type="transmembrane region" description="Helical" evidence="1">
    <location>
        <begin position="201"/>
        <end position="225"/>
    </location>
</feature>
<feature type="transmembrane region" description="Helical" evidence="1">
    <location>
        <begin position="7"/>
        <end position="29"/>
    </location>
</feature>
<evidence type="ECO:0000259" key="2">
    <source>
        <dbReference type="Pfam" id="PF02517"/>
    </source>
</evidence>
<keyword evidence="1" id="KW-1133">Transmembrane helix</keyword>
<proteinExistence type="predicted"/>
<evidence type="ECO:0000256" key="1">
    <source>
        <dbReference type="SAM" id="Phobius"/>
    </source>
</evidence>
<keyword evidence="1" id="KW-0812">Transmembrane</keyword>
<keyword evidence="1" id="KW-0472">Membrane</keyword>
<sequence>MITNRQLILPYAAPYLAYVGIASLPSTALSMEVNYLLRLIVVPLLLFWGWRWYCPLRGPRSLRGSILVGLAGGLLGLLGWLALLTPFTSPAEASPWTPQAFFLRLLSAGLIVPLFEELMMRGFLFRLALQWDRARKERRAEPLHTALDHRTVNEIEPGAWSWPAVLLSVLAFTSGHAMHEWPAAVAYGLLMSLLWVNRKDLIACITAHAATNIGLACFVYFTGFWQYW</sequence>
<feature type="transmembrane region" description="Helical" evidence="1">
    <location>
        <begin position="35"/>
        <end position="54"/>
    </location>
</feature>
<protein>
    <submittedName>
        <fullName evidence="3">Abortive infection protein</fullName>
    </submittedName>
</protein>
<evidence type="ECO:0000313" key="4">
    <source>
        <dbReference type="Proteomes" id="UP000006365"/>
    </source>
</evidence>
<feature type="transmembrane region" description="Helical" evidence="1">
    <location>
        <begin position="105"/>
        <end position="129"/>
    </location>
</feature>
<accession>A0A7U4DNL0</accession>
<reference evidence="3 4" key="1">
    <citation type="journal article" date="2011" name="Stand. Genomic Sci.">
        <title>Complete genome sequence of Desulfobulbus propionicus type strain (1pr3).</title>
        <authorList>
            <person name="Pagani I."/>
            <person name="Lapidus A."/>
            <person name="Nolan M."/>
            <person name="Lucas S."/>
            <person name="Hammon N."/>
            <person name="Deshpande S."/>
            <person name="Cheng J.F."/>
            <person name="Chertkov O."/>
            <person name="Davenport K."/>
            <person name="Tapia R."/>
            <person name="Han C."/>
            <person name="Goodwin L."/>
            <person name="Pitluck S."/>
            <person name="Liolios K."/>
            <person name="Mavromatis K."/>
            <person name="Ivanova N."/>
            <person name="Mikhailova N."/>
            <person name="Pati A."/>
            <person name="Chen A."/>
            <person name="Palaniappan K."/>
            <person name="Land M."/>
            <person name="Hauser L."/>
            <person name="Chang Y.J."/>
            <person name="Jeffries C.D."/>
            <person name="Detter J.C."/>
            <person name="Brambilla E."/>
            <person name="Kannan K.P."/>
            <person name="Djao O.D."/>
            <person name="Rohde M."/>
            <person name="Pukall R."/>
            <person name="Spring S."/>
            <person name="Goker M."/>
            <person name="Sikorski J."/>
            <person name="Woyke T."/>
            <person name="Bristow J."/>
            <person name="Eisen J.A."/>
            <person name="Markowitz V."/>
            <person name="Hugenholtz P."/>
            <person name="Kyrpides N.C."/>
            <person name="Klenk H.P."/>
        </authorList>
    </citation>
    <scope>NUCLEOTIDE SEQUENCE [LARGE SCALE GENOMIC DNA]</scope>
    <source>
        <strain evidence="4">ATCC 33891 / DSM 2032 / 1pr3</strain>
    </source>
</reference>
<dbReference type="GO" id="GO:0004175">
    <property type="term" value="F:endopeptidase activity"/>
    <property type="evidence" value="ECO:0007669"/>
    <property type="project" value="UniProtKB-ARBA"/>
</dbReference>
<dbReference type="KEGG" id="dpr:Despr_0978"/>